<dbReference type="Proteomes" id="UP000199452">
    <property type="component" value="Unassembled WGS sequence"/>
</dbReference>
<dbReference type="Gene3D" id="1.10.1040.10">
    <property type="entry name" value="N-(1-d-carboxylethyl)-l-norvaline Dehydrogenase, domain 2"/>
    <property type="match status" value="1"/>
</dbReference>
<dbReference type="EC" id="1.1.1.94" evidence="11"/>
<dbReference type="GO" id="GO:0005829">
    <property type="term" value="C:cytosol"/>
    <property type="evidence" value="ECO:0007669"/>
    <property type="project" value="TreeGrafter"/>
</dbReference>
<dbReference type="STRING" id="1640674.SAMN05216323_101420"/>
<dbReference type="Pfam" id="PF07479">
    <property type="entry name" value="NAD_Gly3P_dh_C"/>
    <property type="match status" value="1"/>
</dbReference>
<keyword evidence="4" id="KW-0443">Lipid metabolism</keyword>
<proteinExistence type="inferred from homology"/>
<feature type="binding site" evidence="8">
    <location>
        <position position="117"/>
    </location>
    <ligand>
        <name>substrate</name>
    </ligand>
</feature>
<gene>
    <name evidence="14" type="ORF">SAMN05216323_101420</name>
</gene>
<dbReference type="GO" id="GO:0008654">
    <property type="term" value="P:phospholipid biosynthetic process"/>
    <property type="evidence" value="ECO:0007669"/>
    <property type="project" value="UniProtKB-KW"/>
</dbReference>
<dbReference type="GO" id="GO:0046168">
    <property type="term" value="P:glycerol-3-phosphate catabolic process"/>
    <property type="evidence" value="ECO:0007669"/>
    <property type="project" value="InterPro"/>
</dbReference>
<keyword evidence="3 10" id="KW-0560">Oxidoreductase</keyword>
<sequence length="339" mass="37673">MGKTIDFQLDETAKVAVFGGGSWATAIVKILLNNVEKIGWYVRDPEVVESLRTDGRNPKYLSAVKFDKTKLILSSDINEIAKNADIIVFAIPSAFLKDSLQDLTVNLEGKFIISAIKGIIPDDNQTVAEYFHEHHQIPFDFIGIVTGPCHAEEAAQERLSYLTIACKNRENAAAIAEKFNCSFINTITSTDIYGTEYSAVLKNIYAIAAGICHGVGYGDNFQAVLISNAQREIKRFLDQTYPSKRNIDSSAYLGDLLVTSYSHFSRNRNFGMMIGRGYSVKAAQLEMSMVAEGYYSTSCIKEINKKYNVKLPIVDAVYNILYEGIAPAIEIKLLTEKLK</sequence>
<feature type="binding site" evidence="9">
    <location>
        <position position="95"/>
    </location>
    <ligand>
        <name>NAD(+)</name>
        <dbReference type="ChEBI" id="CHEBI:57540"/>
    </ligand>
</feature>
<name>A0A1G6I0S5_9BACT</name>
<evidence type="ECO:0000256" key="9">
    <source>
        <dbReference type="PIRSR" id="PIRSR000114-3"/>
    </source>
</evidence>
<feature type="active site" description="Proton acceptor" evidence="7">
    <location>
        <position position="202"/>
    </location>
</feature>
<evidence type="ECO:0000256" key="7">
    <source>
        <dbReference type="PIRSR" id="PIRSR000114-1"/>
    </source>
</evidence>
<comment type="similarity">
    <text evidence="1 10">Belongs to the NAD-dependent glycerol-3-phosphate dehydrogenase family.</text>
</comment>
<feature type="domain" description="Glycerol-3-phosphate dehydrogenase NAD-dependent C-terminal" evidence="13">
    <location>
        <begin position="191"/>
        <end position="328"/>
    </location>
</feature>
<dbReference type="PRINTS" id="PR00077">
    <property type="entry name" value="GPDHDRGNASE"/>
</dbReference>
<evidence type="ECO:0000256" key="10">
    <source>
        <dbReference type="RuleBase" id="RU000437"/>
    </source>
</evidence>
<evidence type="ECO:0000256" key="4">
    <source>
        <dbReference type="ARBA" id="ARBA00023098"/>
    </source>
</evidence>
<evidence type="ECO:0000256" key="5">
    <source>
        <dbReference type="ARBA" id="ARBA00023209"/>
    </source>
</evidence>
<keyword evidence="2" id="KW-0444">Lipid biosynthesis</keyword>
<feature type="binding site" evidence="9">
    <location>
        <position position="266"/>
    </location>
    <ligand>
        <name>NAD(+)</name>
        <dbReference type="ChEBI" id="CHEBI:57540"/>
    </ligand>
</feature>
<dbReference type="SUPFAM" id="SSF51735">
    <property type="entry name" value="NAD(P)-binding Rossmann-fold domains"/>
    <property type="match status" value="1"/>
</dbReference>
<evidence type="ECO:0000256" key="11">
    <source>
        <dbReference type="RuleBase" id="RU000439"/>
    </source>
</evidence>
<evidence type="ECO:0000256" key="8">
    <source>
        <dbReference type="PIRSR" id="PIRSR000114-2"/>
    </source>
</evidence>
<dbReference type="Pfam" id="PF01210">
    <property type="entry name" value="NAD_Gly3P_dh_N"/>
    <property type="match status" value="1"/>
</dbReference>
<keyword evidence="6" id="KW-1208">Phospholipid metabolism</keyword>
<organism evidence="14 15">
    <name type="scientific">Williamwhitmania taraxaci</name>
    <dbReference type="NCBI Taxonomy" id="1640674"/>
    <lineage>
        <taxon>Bacteria</taxon>
        <taxon>Pseudomonadati</taxon>
        <taxon>Bacteroidota</taxon>
        <taxon>Bacteroidia</taxon>
        <taxon>Bacteroidales</taxon>
        <taxon>Williamwhitmaniaceae</taxon>
        <taxon>Williamwhitmania</taxon>
    </lineage>
</organism>
<evidence type="ECO:0000256" key="1">
    <source>
        <dbReference type="ARBA" id="ARBA00011009"/>
    </source>
</evidence>
<evidence type="ECO:0000256" key="2">
    <source>
        <dbReference type="ARBA" id="ARBA00022516"/>
    </source>
</evidence>
<dbReference type="PROSITE" id="PS00957">
    <property type="entry name" value="NAD_G3PDH"/>
    <property type="match status" value="1"/>
</dbReference>
<reference evidence="14 15" key="1">
    <citation type="submission" date="2016-09" db="EMBL/GenBank/DDBJ databases">
        <authorList>
            <person name="Capua I."/>
            <person name="De Benedictis P."/>
            <person name="Joannis T."/>
            <person name="Lombin L.H."/>
            <person name="Cattoli G."/>
        </authorList>
    </citation>
    <scope>NUCLEOTIDE SEQUENCE [LARGE SCALE GENOMIC DNA]</scope>
    <source>
        <strain evidence="14 15">A7P-90m</strain>
    </source>
</reference>
<dbReference type="SUPFAM" id="SSF48179">
    <property type="entry name" value="6-phosphogluconate dehydrogenase C-terminal domain-like"/>
    <property type="match status" value="1"/>
</dbReference>
<dbReference type="RefSeq" id="WP_092436691.1">
    <property type="nucleotide sequence ID" value="NZ_FMYP01000014.1"/>
</dbReference>
<dbReference type="Gene3D" id="3.40.50.720">
    <property type="entry name" value="NAD(P)-binding Rossmann-like Domain"/>
    <property type="match status" value="1"/>
</dbReference>
<dbReference type="InterPro" id="IPR036291">
    <property type="entry name" value="NAD(P)-bd_dom_sf"/>
</dbReference>
<dbReference type="NCBIfam" id="NF000942">
    <property type="entry name" value="PRK00094.1-4"/>
    <property type="match status" value="1"/>
</dbReference>
<dbReference type="InterPro" id="IPR006168">
    <property type="entry name" value="G3P_DH_NAD-dep"/>
</dbReference>
<keyword evidence="5" id="KW-0594">Phospholipid biosynthesis</keyword>
<dbReference type="PANTHER" id="PTHR11728">
    <property type="entry name" value="GLYCEROL-3-PHOSPHATE DEHYDROGENASE"/>
    <property type="match status" value="1"/>
</dbReference>
<accession>A0A1G6I0S5</accession>
<dbReference type="InterPro" id="IPR011128">
    <property type="entry name" value="G3P_DH_NAD-dep_N"/>
</dbReference>
<evidence type="ECO:0000313" key="15">
    <source>
        <dbReference type="Proteomes" id="UP000199452"/>
    </source>
</evidence>
<dbReference type="PANTHER" id="PTHR11728:SF1">
    <property type="entry name" value="GLYCEROL-3-PHOSPHATE DEHYDROGENASE [NAD(+)] 2, CHLOROPLASTIC"/>
    <property type="match status" value="1"/>
</dbReference>
<comment type="catalytic activity">
    <reaction evidence="11">
        <text>sn-glycerol 3-phosphate + NADP(+) = dihydroxyacetone phosphate + NADPH + H(+)</text>
        <dbReference type="Rhea" id="RHEA:11096"/>
        <dbReference type="ChEBI" id="CHEBI:15378"/>
        <dbReference type="ChEBI" id="CHEBI:57597"/>
        <dbReference type="ChEBI" id="CHEBI:57642"/>
        <dbReference type="ChEBI" id="CHEBI:57783"/>
        <dbReference type="ChEBI" id="CHEBI:58349"/>
        <dbReference type="EC" id="1.1.1.94"/>
    </reaction>
</comment>
<evidence type="ECO:0000313" key="14">
    <source>
        <dbReference type="EMBL" id="SDC00157.1"/>
    </source>
</evidence>
<dbReference type="InterPro" id="IPR006109">
    <property type="entry name" value="G3P_DH_NAD-dep_C"/>
</dbReference>
<dbReference type="InterPro" id="IPR013328">
    <property type="entry name" value="6PGD_dom2"/>
</dbReference>
<keyword evidence="15" id="KW-1185">Reference proteome</keyword>
<dbReference type="GO" id="GO:0051287">
    <property type="term" value="F:NAD binding"/>
    <property type="evidence" value="ECO:0007669"/>
    <property type="project" value="InterPro"/>
</dbReference>
<dbReference type="InterPro" id="IPR008927">
    <property type="entry name" value="6-PGluconate_DH-like_C_sf"/>
</dbReference>
<dbReference type="GO" id="GO:0005975">
    <property type="term" value="P:carbohydrate metabolic process"/>
    <property type="evidence" value="ECO:0007669"/>
    <property type="project" value="InterPro"/>
</dbReference>
<evidence type="ECO:0000259" key="13">
    <source>
        <dbReference type="Pfam" id="PF07479"/>
    </source>
</evidence>
<dbReference type="EMBL" id="FMYP01000014">
    <property type="protein sequence ID" value="SDC00157.1"/>
    <property type="molecule type" value="Genomic_DNA"/>
</dbReference>
<protein>
    <recommendedName>
        <fullName evidence="11">Glycerol-3-phosphate dehydrogenase</fullName>
        <ecNumber evidence="11">1.1.1.94</ecNumber>
    </recommendedName>
</protein>
<dbReference type="AlphaFoldDB" id="A0A1G6I0S5"/>
<dbReference type="OrthoDB" id="9812273at2"/>
<evidence type="ECO:0000259" key="12">
    <source>
        <dbReference type="Pfam" id="PF01210"/>
    </source>
</evidence>
<feature type="binding site" evidence="8">
    <location>
        <begin position="266"/>
        <end position="267"/>
    </location>
    <ligand>
        <name>substrate</name>
    </ligand>
</feature>
<feature type="domain" description="Glycerol-3-phosphate dehydrogenase NAD-dependent N-terminal" evidence="12">
    <location>
        <begin position="14"/>
        <end position="171"/>
    </location>
</feature>
<evidence type="ECO:0000256" key="3">
    <source>
        <dbReference type="ARBA" id="ARBA00023002"/>
    </source>
</evidence>
<dbReference type="GO" id="GO:0141153">
    <property type="term" value="F:glycerol-3-phosphate dehydrogenase (NADP+) activity"/>
    <property type="evidence" value="ECO:0007669"/>
    <property type="project" value="RHEA"/>
</dbReference>
<keyword evidence="9 10" id="KW-0520">NAD</keyword>
<dbReference type="PIRSF" id="PIRSF000114">
    <property type="entry name" value="Glycerol-3-P_dh"/>
    <property type="match status" value="1"/>
</dbReference>
<evidence type="ECO:0000256" key="6">
    <source>
        <dbReference type="ARBA" id="ARBA00023264"/>
    </source>
</evidence>
<feature type="binding site" evidence="9">
    <location>
        <position position="151"/>
    </location>
    <ligand>
        <name>NAD(+)</name>
        <dbReference type="ChEBI" id="CHEBI:57540"/>
    </ligand>
</feature>